<gene>
    <name evidence="1" type="ORF">AG1IA_09838</name>
</gene>
<dbReference type="HOGENOM" id="CLU_2147562_0_0_1"/>
<dbReference type="AlphaFoldDB" id="L8WH74"/>
<proteinExistence type="predicted"/>
<dbReference type="EMBL" id="AFRT01004219">
    <property type="protein sequence ID" value="ELU36133.1"/>
    <property type="molecule type" value="Genomic_DNA"/>
</dbReference>
<keyword evidence="2" id="KW-1185">Reference proteome</keyword>
<name>L8WH74_THACA</name>
<organism evidence="1 2">
    <name type="scientific">Thanatephorus cucumeris (strain AG1-IA)</name>
    <name type="common">Rice sheath blight fungus</name>
    <name type="synonym">Rhizoctonia solani</name>
    <dbReference type="NCBI Taxonomy" id="983506"/>
    <lineage>
        <taxon>Eukaryota</taxon>
        <taxon>Fungi</taxon>
        <taxon>Dikarya</taxon>
        <taxon>Basidiomycota</taxon>
        <taxon>Agaricomycotina</taxon>
        <taxon>Agaricomycetes</taxon>
        <taxon>Cantharellales</taxon>
        <taxon>Ceratobasidiaceae</taxon>
        <taxon>Rhizoctonia</taxon>
        <taxon>Rhizoctonia solani AG-1</taxon>
    </lineage>
</organism>
<accession>L8WH74</accession>
<evidence type="ECO:0000313" key="2">
    <source>
        <dbReference type="Proteomes" id="UP000011668"/>
    </source>
</evidence>
<comment type="caution">
    <text evidence="1">The sequence shown here is derived from an EMBL/GenBank/DDBJ whole genome shotgun (WGS) entry which is preliminary data.</text>
</comment>
<dbReference type="Proteomes" id="UP000011668">
    <property type="component" value="Unassembled WGS sequence"/>
</dbReference>
<reference evidence="1 2" key="1">
    <citation type="journal article" date="2013" name="Nat. Commun.">
        <title>The evolution and pathogenic mechanisms of the rice sheath blight pathogen.</title>
        <authorList>
            <person name="Zheng A."/>
            <person name="Lin R."/>
            <person name="Xu L."/>
            <person name="Qin P."/>
            <person name="Tang C."/>
            <person name="Ai P."/>
            <person name="Zhang D."/>
            <person name="Liu Y."/>
            <person name="Sun Z."/>
            <person name="Feng H."/>
            <person name="Wang Y."/>
            <person name="Chen Y."/>
            <person name="Liang X."/>
            <person name="Fu R."/>
            <person name="Li Q."/>
            <person name="Zhang J."/>
            <person name="Yu X."/>
            <person name="Xie Z."/>
            <person name="Ding L."/>
            <person name="Guan P."/>
            <person name="Tang J."/>
            <person name="Liang Y."/>
            <person name="Wang S."/>
            <person name="Deng Q."/>
            <person name="Li S."/>
            <person name="Zhu J."/>
            <person name="Wang L."/>
            <person name="Liu H."/>
            <person name="Li P."/>
        </authorList>
    </citation>
    <scope>NUCLEOTIDE SEQUENCE [LARGE SCALE GENOMIC DNA]</scope>
    <source>
        <strain evidence="2">AG-1 IA</strain>
    </source>
</reference>
<sequence length="112" mass="12436">MNEIKEMMKHRVINAQKHGENVNDRFEGVEGVKGVEVEDKGLGEDKLEASVESLLPSASPREVSSYLKAAAYSDAKLACCDWLSHHTMLPTSRLSYFFPQQAIPDILTSLSL</sequence>
<protein>
    <submittedName>
        <fullName evidence="1">Uncharacterized protein</fullName>
    </submittedName>
</protein>
<evidence type="ECO:0000313" key="1">
    <source>
        <dbReference type="EMBL" id="ELU36133.1"/>
    </source>
</evidence>